<dbReference type="Proteomes" id="UP000310506">
    <property type="component" value="Unassembled WGS sequence"/>
</dbReference>
<proteinExistence type="predicted"/>
<evidence type="ECO:0000256" key="1">
    <source>
        <dbReference type="SAM" id="MobiDB-lite"/>
    </source>
</evidence>
<feature type="compositionally biased region" description="Basic and acidic residues" evidence="1">
    <location>
        <begin position="73"/>
        <end position="86"/>
    </location>
</feature>
<evidence type="ECO:0000313" key="3">
    <source>
        <dbReference type="EMBL" id="THB61309.1"/>
    </source>
</evidence>
<dbReference type="EMBL" id="SDGV01000014">
    <property type="protein sequence ID" value="THB61309.1"/>
    <property type="molecule type" value="Genomic_DNA"/>
</dbReference>
<dbReference type="RefSeq" id="WP_136136772.1">
    <property type="nucleotide sequence ID" value="NZ_SDGV01000014.1"/>
</dbReference>
<name>A0A4V3TV36_9ENTE</name>
<dbReference type="AlphaFoldDB" id="A0A4V3TV36"/>
<dbReference type="InterPro" id="IPR009988">
    <property type="entry name" value="DUF1510"/>
</dbReference>
<comment type="caution">
    <text evidence="3">The sequence shown here is derived from an EMBL/GenBank/DDBJ whole genome shotgun (WGS) entry which is preliminary data.</text>
</comment>
<protein>
    <submittedName>
        <fullName evidence="3">DUF1510 family protein</fullName>
    </submittedName>
</protein>
<sequence>MKEMGILLKRKIYVNRKYFGYLAVVLICLFAFSTGKQMAARDKPQETIGGETIKLTEPSNNQKVAKTPEKKIVDQEKMPTLDDSKKETKKKLQSADANVKESYQDSKWHIVKTSQSEPHRISFDAGSLDRIEMKKAFAQSLDVAPDLLEEWWLTNVKGNLVEGFLTNRQTGAAYRVVIEWQPGKGYLPKQVDSLHVLPTHY</sequence>
<organism evidence="3 4">
    <name type="scientific">Vagococcus silagei</name>
    <dbReference type="NCBI Taxonomy" id="2508885"/>
    <lineage>
        <taxon>Bacteria</taxon>
        <taxon>Bacillati</taxon>
        <taxon>Bacillota</taxon>
        <taxon>Bacilli</taxon>
        <taxon>Lactobacillales</taxon>
        <taxon>Enterococcaceae</taxon>
        <taxon>Vagococcus</taxon>
    </lineage>
</organism>
<gene>
    <name evidence="3" type="ORF">ESZ54_06050</name>
</gene>
<accession>A0A4V3TV36</accession>
<dbReference type="Pfam" id="PF07423">
    <property type="entry name" value="DUF1510"/>
    <property type="match status" value="1"/>
</dbReference>
<reference evidence="3 4" key="1">
    <citation type="submission" date="2019-01" db="EMBL/GenBank/DDBJ databases">
        <title>Vagococcus silagei sp. nov. isolated from brewer's grain.</title>
        <authorList>
            <person name="Guu J.-R."/>
        </authorList>
    </citation>
    <scope>NUCLEOTIDE SEQUENCE [LARGE SCALE GENOMIC DNA]</scope>
    <source>
        <strain evidence="3 4">2B-2</strain>
    </source>
</reference>
<feature type="region of interest" description="Disordered" evidence="1">
    <location>
        <begin position="73"/>
        <end position="98"/>
    </location>
</feature>
<dbReference type="OrthoDB" id="2168558at2"/>
<evidence type="ECO:0000313" key="4">
    <source>
        <dbReference type="Proteomes" id="UP000310506"/>
    </source>
</evidence>
<feature type="domain" description="DUF1510" evidence="2">
    <location>
        <begin position="104"/>
        <end position="193"/>
    </location>
</feature>
<evidence type="ECO:0000259" key="2">
    <source>
        <dbReference type="Pfam" id="PF07423"/>
    </source>
</evidence>
<keyword evidence="4" id="KW-1185">Reference proteome</keyword>